<dbReference type="Gene3D" id="1.10.357.10">
    <property type="entry name" value="Tetracycline Repressor, domain 2"/>
    <property type="match status" value="1"/>
</dbReference>
<dbReference type="PROSITE" id="PS50977">
    <property type="entry name" value="HTH_TETR_2"/>
    <property type="match status" value="1"/>
</dbReference>
<feature type="domain" description="HTH tetR-type" evidence="3">
    <location>
        <begin position="8"/>
        <end position="68"/>
    </location>
</feature>
<dbReference type="RefSeq" id="WP_191716112.1">
    <property type="nucleotide sequence ID" value="NZ_JACSPU010000005.1"/>
</dbReference>
<reference evidence="4 5" key="1">
    <citation type="submission" date="2020-08" db="EMBL/GenBank/DDBJ databases">
        <title>A Genomic Blueprint of the Chicken Gut Microbiome.</title>
        <authorList>
            <person name="Gilroy R."/>
            <person name="Ravi A."/>
            <person name="Getino M."/>
            <person name="Pursley I."/>
            <person name="Horton D.L."/>
            <person name="Alikhan N.-F."/>
            <person name="Baker D."/>
            <person name="Gharbi K."/>
            <person name="Hall N."/>
            <person name="Watson M."/>
            <person name="Adriaenssens E.M."/>
            <person name="Foster-Nyarko E."/>
            <person name="Jarju S."/>
            <person name="Secka A."/>
            <person name="Antonio M."/>
            <person name="Oren A."/>
            <person name="Chaudhuri R."/>
            <person name="La Ragione R.M."/>
            <person name="Hildebrand F."/>
            <person name="Pallen M.J."/>
        </authorList>
    </citation>
    <scope>NUCLEOTIDE SEQUENCE [LARGE SCALE GENOMIC DNA]</scope>
    <source>
        <strain evidence="4 5">Sa1BUA13</strain>
    </source>
</reference>
<protein>
    <submittedName>
        <fullName evidence="4">TetR/AcrR family transcriptional regulator</fullName>
    </submittedName>
</protein>
<dbReference type="PANTHER" id="PTHR43479:SF7">
    <property type="entry name" value="TETR-FAMILY TRANSCRIPTIONAL REGULATOR"/>
    <property type="match status" value="1"/>
</dbReference>
<proteinExistence type="predicted"/>
<dbReference type="Proteomes" id="UP000658980">
    <property type="component" value="Unassembled WGS sequence"/>
</dbReference>
<dbReference type="PANTHER" id="PTHR43479">
    <property type="entry name" value="ACREF/ENVCD OPERON REPRESSOR-RELATED"/>
    <property type="match status" value="1"/>
</dbReference>
<evidence type="ECO:0000313" key="4">
    <source>
        <dbReference type="EMBL" id="MBD8015933.1"/>
    </source>
</evidence>
<evidence type="ECO:0000256" key="2">
    <source>
        <dbReference type="PROSITE-ProRule" id="PRU00335"/>
    </source>
</evidence>
<evidence type="ECO:0000259" key="3">
    <source>
        <dbReference type="PROSITE" id="PS50977"/>
    </source>
</evidence>
<dbReference type="Pfam" id="PF14278">
    <property type="entry name" value="TetR_C_8"/>
    <property type="match status" value="1"/>
</dbReference>
<dbReference type="InterPro" id="IPR001647">
    <property type="entry name" value="HTH_TetR"/>
</dbReference>
<evidence type="ECO:0000313" key="5">
    <source>
        <dbReference type="Proteomes" id="UP000658980"/>
    </source>
</evidence>
<feature type="DNA-binding region" description="H-T-H motif" evidence="2">
    <location>
        <begin position="31"/>
        <end position="50"/>
    </location>
</feature>
<name>A0ABR8WG01_9BACL</name>
<gene>
    <name evidence="4" type="ORF">H9630_13975</name>
</gene>
<comment type="caution">
    <text evidence="4">The sequence shown here is derived from an EMBL/GenBank/DDBJ whole genome shotgun (WGS) entry which is preliminary data.</text>
</comment>
<accession>A0ABR8WG01</accession>
<keyword evidence="1 2" id="KW-0238">DNA-binding</keyword>
<dbReference type="InterPro" id="IPR009057">
    <property type="entry name" value="Homeodomain-like_sf"/>
</dbReference>
<dbReference type="EMBL" id="JACSPU010000005">
    <property type="protein sequence ID" value="MBD8015933.1"/>
    <property type="molecule type" value="Genomic_DNA"/>
</dbReference>
<sequence>MKKDRRIDKSKSALKEALIFLMDEKEFKSITITEIVQSANLNRGTFYKHYQTQEELLNELIDDVLIDLIHSYREPYAKIKDFKVGKLSSSSIKIFDHVECYSRFYTIIINSNVLPGFQNRICQVLKELVQKDLLTPLPNPDIDPSLLSSYNAYALFGLIIEWVNGDFKFTPQEMADQLIHILFYQTSRAETDSIFKLENPF</sequence>
<organism evidence="4 5">
    <name type="scientific">Planococcus wigleyi</name>
    <dbReference type="NCBI Taxonomy" id="2762216"/>
    <lineage>
        <taxon>Bacteria</taxon>
        <taxon>Bacillati</taxon>
        <taxon>Bacillota</taxon>
        <taxon>Bacilli</taxon>
        <taxon>Bacillales</taxon>
        <taxon>Caryophanaceae</taxon>
        <taxon>Planococcus</taxon>
    </lineage>
</organism>
<dbReference type="InterPro" id="IPR039532">
    <property type="entry name" value="TetR_C_Firmicutes"/>
</dbReference>
<evidence type="ECO:0000256" key="1">
    <source>
        <dbReference type="ARBA" id="ARBA00023125"/>
    </source>
</evidence>
<keyword evidence="5" id="KW-1185">Reference proteome</keyword>
<dbReference type="InterPro" id="IPR050624">
    <property type="entry name" value="HTH-type_Tx_Regulator"/>
</dbReference>
<dbReference type="SUPFAM" id="SSF46689">
    <property type="entry name" value="Homeodomain-like"/>
    <property type="match status" value="1"/>
</dbReference>
<dbReference type="Pfam" id="PF00440">
    <property type="entry name" value="TetR_N"/>
    <property type="match status" value="1"/>
</dbReference>